<name>T1C265_9ZZZZ</name>
<sequence>AEVIARRLSDAVSDMSHWGEFDYIVVNDEFGQAVDDLAGIVEGRGGPLVASRPELGPLLAQLLA</sequence>
<reference evidence="1" key="2">
    <citation type="journal article" date="2014" name="ISME J.">
        <title>Microbial stratification in low pH oxic and suboxic macroscopic growths along an acid mine drainage.</title>
        <authorList>
            <person name="Mendez-Garcia C."/>
            <person name="Mesa V."/>
            <person name="Sprenger R.R."/>
            <person name="Richter M."/>
            <person name="Diez M.S."/>
            <person name="Solano J."/>
            <person name="Bargiela R."/>
            <person name="Golyshina O.V."/>
            <person name="Manteca A."/>
            <person name="Ramos J.L."/>
            <person name="Gallego J.R."/>
            <person name="Llorente I."/>
            <person name="Martins Dos Santos V.A."/>
            <person name="Jensen O.N."/>
            <person name="Pelaez A.I."/>
            <person name="Sanchez J."/>
            <person name="Ferrer M."/>
        </authorList>
    </citation>
    <scope>NUCLEOTIDE SEQUENCE</scope>
</reference>
<keyword evidence="1" id="KW-0808">Transferase</keyword>
<accession>T1C265</accession>
<feature type="non-terminal residue" evidence="1">
    <location>
        <position position="1"/>
    </location>
</feature>
<dbReference type="GO" id="GO:0016301">
    <property type="term" value="F:kinase activity"/>
    <property type="evidence" value="ECO:0007669"/>
    <property type="project" value="UniProtKB-KW"/>
</dbReference>
<reference evidence="1" key="1">
    <citation type="submission" date="2013-08" db="EMBL/GenBank/DDBJ databases">
        <authorList>
            <person name="Mendez C."/>
            <person name="Richter M."/>
            <person name="Ferrer M."/>
            <person name="Sanchez J."/>
        </authorList>
    </citation>
    <scope>NUCLEOTIDE SEQUENCE</scope>
</reference>
<dbReference type="Gene3D" id="3.40.50.300">
    <property type="entry name" value="P-loop containing nucleotide triphosphate hydrolases"/>
    <property type="match status" value="1"/>
</dbReference>
<proteinExistence type="predicted"/>
<protein>
    <submittedName>
        <fullName evidence="1">Guanylate kinase</fullName>
    </submittedName>
</protein>
<evidence type="ECO:0000313" key="1">
    <source>
        <dbReference type="EMBL" id="EQD60220.1"/>
    </source>
</evidence>
<dbReference type="EMBL" id="AUZZ01002508">
    <property type="protein sequence ID" value="EQD60220.1"/>
    <property type="molecule type" value="Genomic_DNA"/>
</dbReference>
<dbReference type="AlphaFoldDB" id="T1C265"/>
<keyword evidence="1" id="KW-0418">Kinase</keyword>
<gene>
    <name evidence="1" type="ORF">B2A_03764</name>
</gene>
<dbReference type="SUPFAM" id="SSF52540">
    <property type="entry name" value="P-loop containing nucleoside triphosphate hydrolases"/>
    <property type="match status" value="1"/>
</dbReference>
<dbReference type="InterPro" id="IPR027417">
    <property type="entry name" value="P-loop_NTPase"/>
</dbReference>
<comment type="caution">
    <text evidence="1">The sequence shown here is derived from an EMBL/GenBank/DDBJ whole genome shotgun (WGS) entry which is preliminary data.</text>
</comment>
<organism evidence="1">
    <name type="scientific">mine drainage metagenome</name>
    <dbReference type="NCBI Taxonomy" id="410659"/>
    <lineage>
        <taxon>unclassified sequences</taxon>
        <taxon>metagenomes</taxon>
        <taxon>ecological metagenomes</taxon>
    </lineage>
</organism>